<accession>A0AAD6V144</accession>
<feature type="compositionally biased region" description="Basic and acidic residues" evidence="1">
    <location>
        <begin position="44"/>
        <end position="57"/>
    </location>
</feature>
<dbReference type="Gene3D" id="1.10.30.10">
    <property type="entry name" value="High mobility group box domain"/>
    <property type="match status" value="1"/>
</dbReference>
<evidence type="ECO:0008006" key="4">
    <source>
        <dbReference type="Google" id="ProtNLM"/>
    </source>
</evidence>
<evidence type="ECO:0000256" key="1">
    <source>
        <dbReference type="SAM" id="MobiDB-lite"/>
    </source>
</evidence>
<comment type="caution">
    <text evidence="2">The sequence shown here is derived from an EMBL/GenBank/DDBJ whole genome shotgun (WGS) entry which is preliminary data.</text>
</comment>
<gene>
    <name evidence="2" type="ORF">GGX14DRAFT_661632</name>
</gene>
<feature type="region of interest" description="Disordered" evidence="1">
    <location>
        <begin position="37"/>
        <end position="58"/>
    </location>
</feature>
<dbReference type="AlphaFoldDB" id="A0AAD6V144"/>
<name>A0AAD6V144_9AGAR</name>
<organism evidence="2 3">
    <name type="scientific">Mycena pura</name>
    <dbReference type="NCBI Taxonomy" id="153505"/>
    <lineage>
        <taxon>Eukaryota</taxon>
        <taxon>Fungi</taxon>
        <taxon>Dikarya</taxon>
        <taxon>Basidiomycota</taxon>
        <taxon>Agaricomycotina</taxon>
        <taxon>Agaricomycetes</taxon>
        <taxon>Agaricomycetidae</taxon>
        <taxon>Agaricales</taxon>
        <taxon>Marasmiineae</taxon>
        <taxon>Mycenaceae</taxon>
        <taxon>Mycena</taxon>
    </lineage>
</organism>
<evidence type="ECO:0000313" key="3">
    <source>
        <dbReference type="Proteomes" id="UP001219525"/>
    </source>
</evidence>
<dbReference type="EMBL" id="JARJCW010000067">
    <property type="protein sequence ID" value="KAJ7199663.1"/>
    <property type="molecule type" value="Genomic_DNA"/>
</dbReference>
<keyword evidence="3" id="KW-1185">Reference proteome</keyword>
<dbReference type="InterPro" id="IPR036910">
    <property type="entry name" value="HMG_box_dom_sf"/>
</dbReference>
<protein>
    <recommendedName>
        <fullName evidence="4">HMG box domain-containing protein</fullName>
    </recommendedName>
</protein>
<proteinExistence type="predicted"/>
<dbReference type="Proteomes" id="UP001219525">
    <property type="component" value="Unassembled WGS sequence"/>
</dbReference>
<sequence>MSQVPTPAARLESLATTVTPLPSVAVGAYRVSTSVDVGSALDGPEERRPKRGEEDYVPRPPNPFMLFRSWYCWYWIWRRQPGVNLNEAASREWNAFSPEERAPWAQYAVNNALKTKLATIAPKEQQAVRVQPIEKCKLEEYFGPHSAGLS</sequence>
<evidence type="ECO:0000313" key="2">
    <source>
        <dbReference type="EMBL" id="KAJ7199663.1"/>
    </source>
</evidence>
<reference evidence="2" key="1">
    <citation type="submission" date="2023-03" db="EMBL/GenBank/DDBJ databases">
        <title>Massive genome expansion in bonnet fungi (Mycena s.s.) driven by repeated elements and novel gene families across ecological guilds.</title>
        <authorList>
            <consortium name="Lawrence Berkeley National Laboratory"/>
            <person name="Harder C.B."/>
            <person name="Miyauchi S."/>
            <person name="Viragh M."/>
            <person name="Kuo A."/>
            <person name="Thoen E."/>
            <person name="Andreopoulos B."/>
            <person name="Lu D."/>
            <person name="Skrede I."/>
            <person name="Drula E."/>
            <person name="Henrissat B."/>
            <person name="Morin E."/>
            <person name="Kohler A."/>
            <person name="Barry K."/>
            <person name="LaButti K."/>
            <person name="Morin E."/>
            <person name="Salamov A."/>
            <person name="Lipzen A."/>
            <person name="Mereny Z."/>
            <person name="Hegedus B."/>
            <person name="Baldrian P."/>
            <person name="Stursova M."/>
            <person name="Weitz H."/>
            <person name="Taylor A."/>
            <person name="Grigoriev I.V."/>
            <person name="Nagy L.G."/>
            <person name="Martin F."/>
            <person name="Kauserud H."/>
        </authorList>
    </citation>
    <scope>NUCLEOTIDE SEQUENCE</scope>
    <source>
        <strain evidence="2">9144</strain>
    </source>
</reference>
<dbReference type="SUPFAM" id="SSF47095">
    <property type="entry name" value="HMG-box"/>
    <property type="match status" value="1"/>
</dbReference>